<dbReference type="AlphaFoldDB" id="A0A915KK61"/>
<evidence type="ECO:0000313" key="4">
    <source>
        <dbReference type="WBParaSite" id="nRc.2.0.1.t39149-RA"/>
    </source>
</evidence>
<feature type="compositionally biased region" description="Basic and acidic residues" evidence="1">
    <location>
        <begin position="108"/>
        <end position="132"/>
    </location>
</feature>
<evidence type="ECO:0000259" key="2">
    <source>
        <dbReference type="PROSITE" id="PS51925"/>
    </source>
</evidence>
<name>A0A915KK61_ROMCU</name>
<reference evidence="4" key="1">
    <citation type="submission" date="2022-11" db="UniProtKB">
        <authorList>
            <consortium name="WormBaseParasite"/>
        </authorList>
    </citation>
    <scope>IDENTIFICATION</scope>
</reference>
<proteinExistence type="predicted"/>
<organism evidence="3 4">
    <name type="scientific">Romanomermis culicivorax</name>
    <name type="common">Nematode worm</name>
    <dbReference type="NCBI Taxonomy" id="13658"/>
    <lineage>
        <taxon>Eukaryota</taxon>
        <taxon>Metazoa</taxon>
        <taxon>Ecdysozoa</taxon>
        <taxon>Nematoda</taxon>
        <taxon>Enoplea</taxon>
        <taxon>Dorylaimia</taxon>
        <taxon>Mermithida</taxon>
        <taxon>Mermithoidea</taxon>
        <taxon>Mermithidae</taxon>
        <taxon>Romanomermis</taxon>
    </lineage>
</organism>
<dbReference type="InterPro" id="IPR003121">
    <property type="entry name" value="SWIB_MDM2_domain"/>
</dbReference>
<accession>A0A915KK61</accession>
<dbReference type="Pfam" id="PF02201">
    <property type="entry name" value="SWIB"/>
    <property type="match status" value="1"/>
</dbReference>
<dbReference type="PANTHER" id="PTHR13844">
    <property type="entry name" value="SWI/SNF-RELATED MATRIX-ASSOCIATED ACTIN-DEPENDENT REGULATOR OF CHROMATIN SUBFAMILY D"/>
    <property type="match status" value="1"/>
</dbReference>
<feature type="domain" description="DM2" evidence="2">
    <location>
        <begin position="185"/>
        <end position="267"/>
    </location>
</feature>
<feature type="region of interest" description="Disordered" evidence="1">
    <location>
        <begin position="28"/>
        <end position="146"/>
    </location>
</feature>
<dbReference type="WBParaSite" id="nRc.2.0.1.t39149-RA">
    <property type="protein sequence ID" value="nRc.2.0.1.t39149-RA"/>
    <property type="gene ID" value="nRc.2.0.1.g39149"/>
</dbReference>
<sequence length="278" mass="31892">MLEERFQIDLTEQKKQIDDTLMSLISAGAHAASDDEDRNEDIGHDADDGNDSGEDDRNGNALHEPSASNAKRNREETNGHGSAKKRPKTENNSTAQSDSSEDEISDEALARKLQQEELGFRRRTRENKGSDKKLKKAPNSSGPRNSVYTRECVLSEDLAAIVGKNRPQATYIMKKCLKMLTNIKVKDPWLQFTSPIWRSTRYYLLCFVCMARKDVVSRMWQIFKERNLLDHTNRQYVICDEQLERVFKAKKFKAFGMMKILKNHMKDPTLIVDEKTSS</sequence>
<dbReference type="InterPro" id="IPR036885">
    <property type="entry name" value="SWIB_MDM2_dom_sf"/>
</dbReference>
<evidence type="ECO:0000313" key="3">
    <source>
        <dbReference type="Proteomes" id="UP000887565"/>
    </source>
</evidence>
<keyword evidence="3" id="KW-1185">Reference proteome</keyword>
<dbReference type="PROSITE" id="PS51925">
    <property type="entry name" value="SWIB_MDM2"/>
    <property type="match status" value="1"/>
</dbReference>
<dbReference type="Gene3D" id="1.10.245.10">
    <property type="entry name" value="SWIB/MDM2 domain"/>
    <property type="match status" value="1"/>
</dbReference>
<dbReference type="SUPFAM" id="SSF47592">
    <property type="entry name" value="SWIB/MDM2 domain"/>
    <property type="match status" value="1"/>
</dbReference>
<dbReference type="CDD" id="cd10567">
    <property type="entry name" value="SWIB-MDM2_like"/>
    <property type="match status" value="1"/>
</dbReference>
<dbReference type="Proteomes" id="UP000887565">
    <property type="component" value="Unplaced"/>
</dbReference>
<dbReference type="SMART" id="SM00151">
    <property type="entry name" value="SWIB"/>
    <property type="match status" value="1"/>
</dbReference>
<dbReference type="OMA" id="KVWQYIR"/>
<evidence type="ECO:0000256" key="1">
    <source>
        <dbReference type="SAM" id="MobiDB-lite"/>
    </source>
</evidence>
<protein>
    <submittedName>
        <fullName evidence="4">DM2 domain-containing protein</fullName>
    </submittedName>
</protein>
<dbReference type="InterPro" id="IPR019835">
    <property type="entry name" value="SWIB_domain"/>
</dbReference>